<evidence type="ECO:0008006" key="4">
    <source>
        <dbReference type="Google" id="ProtNLM"/>
    </source>
</evidence>
<dbReference type="PROSITE" id="PS51257">
    <property type="entry name" value="PROKAR_LIPOPROTEIN"/>
    <property type="match status" value="1"/>
</dbReference>
<dbReference type="AlphaFoldDB" id="A0A4V1D1W4"/>
<reference evidence="2 3" key="1">
    <citation type="submission" date="2019-02" db="EMBL/GenBank/DDBJ databases">
        <title>Isolation and identification of novel species under the genus Muribaculum.</title>
        <authorList>
            <person name="Miyake S."/>
            <person name="Ding Y."/>
            <person name="Low A."/>
            <person name="Soh M."/>
            <person name="Seedorf H."/>
        </authorList>
    </citation>
    <scope>NUCLEOTIDE SEQUENCE [LARGE SCALE GENOMIC DNA]</scope>
    <source>
        <strain evidence="2 3">TLL-A4</strain>
    </source>
</reference>
<dbReference type="Proteomes" id="UP000297031">
    <property type="component" value="Chromosome"/>
</dbReference>
<dbReference type="RefSeq" id="WP_136411003.1">
    <property type="nucleotide sequence ID" value="NZ_CP039393.1"/>
</dbReference>
<evidence type="ECO:0000256" key="1">
    <source>
        <dbReference type="SAM" id="SignalP"/>
    </source>
</evidence>
<name>A0A4V1D1W4_9BACT</name>
<keyword evidence="3" id="KW-1185">Reference proteome</keyword>
<evidence type="ECO:0000313" key="2">
    <source>
        <dbReference type="EMBL" id="QCD36618.1"/>
    </source>
</evidence>
<feature type="signal peptide" evidence="1">
    <location>
        <begin position="1"/>
        <end position="20"/>
    </location>
</feature>
<proteinExistence type="predicted"/>
<gene>
    <name evidence="2" type="ORF">E7746_12375</name>
</gene>
<keyword evidence="1" id="KW-0732">Signal</keyword>
<evidence type="ECO:0000313" key="3">
    <source>
        <dbReference type="Proteomes" id="UP000297031"/>
    </source>
</evidence>
<sequence length="142" mass="16063">MKLKYLIVLLCVMTAFVTMSCSDDEEEFTWHEYKLPVSASELNCPIDEPVLVNDQAELTRIVGEAANPTKVDFNKHTLLIVKSTIYYGIKKLNYGLSYSDGRYILNILVRKDITTAVTDMAVAYVIPKTYDESSIELVINVD</sequence>
<dbReference type="EMBL" id="CP039393">
    <property type="protein sequence ID" value="QCD36618.1"/>
    <property type="molecule type" value="Genomic_DNA"/>
</dbReference>
<organism evidence="2 3">
    <name type="scientific">Muribaculum gordoncarteri</name>
    <dbReference type="NCBI Taxonomy" id="2530390"/>
    <lineage>
        <taxon>Bacteria</taxon>
        <taxon>Pseudomonadati</taxon>
        <taxon>Bacteroidota</taxon>
        <taxon>Bacteroidia</taxon>
        <taxon>Bacteroidales</taxon>
        <taxon>Muribaculaceae</taxon>
        <taxon>Muribaculum</taxon>
    </lineage>
</organism>
<feature type="chain" id="PRO_5020455424" description="DUF4377 domain-containing protein" evidence="1">
    <location>
        <begin position="21"/>
        <end position="142"/>
    </location>
</feature>
<accession>A0A4V1D1W4</accession>
<dbReference type="KEGG" id="mgod:E7746_12375"/>
<protein>
    <recommendedName>
        <fullName evidence="4">DUF4377 domain-containing protein</fullName>
    </recommendedName>
</protein>